<evidence type="ECO:0000313" key="2">
    <source>
        <dbReference type="Proteomes" id="UP001261624"/>
    </source>
</evidence>
<comment type="caution">
    <text evidence="1">The sequence shown here is derived from an EMBL/GenBank/DDBJ whole genome shotgun (WGS) entry which is preliminary data.</text>
</comment>
<keyword evidence="2" id="KW-1185">Reference proteome</keyword>
<accession>A0ABU3E455</accession>
<protein>
    <recommendedName>
        <fullName evidence="3">AlgX/AlgJ SGNH hydrolase-like domain-containing protein</fullName>
    </recommendedName>
</protein>
<sequence length="337" mass="39261">MKQFIKHIFIFLGFVFLVLSFEYFMSGVYRDFRRPGTNLFYDTFFYPNENVSSYVLQEDLSKKERKTNLITDPFGNRNSSNFNNLDILICGDSFSSLVMLKQDETIQAHINSKSDYKANAIRIKGSLSFANNLKYVSDRYPKPKLLVYEIIERNMHAISVPDVDFYIQFENEREIRKNIVLHSVQKFLNEGLDLPSVANLKYQLQRIDKQYPKSNGGEGISFFEGKAAKRYSDKELAKLAEDIERMQMICRKMDMEFLFLAIPNKETVFHDLLSMEKKPDNLSRLFSILSHKEVNYLNAEEILTSSKYNTYLKGDTHLSNLGSSLISEGIIRFYSEL</sequence>
<gene>
    <name evidence="1" type="ORF">RM549_13205</name>
</gene>
<organism evidence="1 2">
    <name type="scientific">Autumnicola patrickiae</name>
    <dbReference type="NCBI Taxonomy" id="3075591"/>
    <lineage>
        <taxon>Bacteria</taxon>
        <taxon>Pseudomonadati</taxon>
        <taxon>Bacteroidota</taxon>
        <taxon>Flavobacteriia</taxon>
        <taxon>Flavobacteriales</taxon>
        <taxon>Flavobacteriaceae</taxon>
        <taxon>Autumnicola</taxon>
    </lineage>
</organism>
<dbReference type="Proteomes" id="UP001261624">
    <property type="component" value="Unassembled WGS sequence"/>
</dbReference>
<dbReference type="RefSeq" id="WP_311685586.1">
    <property type="nucleotide sequence ID" value="NZ_JAVRHM010000015.1"/>
</dbReference>
<name>A0ABU3E455_9FLAO</name>
<evidence type="ECO:0008006" key="3">
    <source>
        <dbReference type="Google" id="ProtNLM"/>
    </source>
</evidence>
<dbReference type="EMBL" id="JAVRHM010000015">
    <property type="protein sequence ID" value="MDT0690751.1"/>
    <property type="molecule type" value="Genomic_DNA"/>
</dbReference>
<reference evidence="1 2" key="1">
    <citation type="submission" date="2023-09" db="EMBL/GenBank/DDBJ databases">
        <authorList>
            <person name="Rey-Velasco X."/>
        </authorList>
    </citation>
    <scope>NUCLEOTIDE SEQUENCE [LARGE SCALE GENOMIC DNA]</scope>
    <source>
        <strain evidence="1 2">F188</strain>
    </source>
</reference>
<evidence type="ECO:0000313" key="1">
    <source>
        <dbReference type="EMBL" id="MDT0690751.1"/>
    </source>
</evidence>
<proteinExistence type="predicted"/>